<feature type="compositionally biased region" description="Low complexity" evidence="1">
    <location>
        <begin position="1148"/>
        <end position="1160"/>
    </location>
</feature>
<evidence type="ECO:0008006" key="4">
    <source>
        <dbReference type="Google" id="ProtNLM"/>
    </source>
</evidence>
<feature type="compositionally biased region" description="Low complexity" evidence="1">
    <location>
        <begin position="1575"/>
        <end position="1586"/>
    </location>
</feature>
<feature type="compositionally biased region" description="Low complexity" evidence="1">
    <location>
        <begin position="1291"/>
        <end position="1303"/>
    </location>
</feature>
<feature type="compositionally biased region" description="Basic and acidic residues" evidence="1">
    <location>
        <begin position="1124"/>
        <end position="1147"/>
    </location>
</feature>
<organism evidence="2 3">
    <name type="scientific">Rhynocoris fuscipes</name>
    <dbReference type="NCBI Taxonomy" id="488301"/>
    <lineage>
        <taxon>Eukaryota</taxon>
        <taxon>Metazoa</taxon>
        <taxon>Ecdysozoa</taxon>
        <taxon>Arthropoda</taxon>
        <taxon>Hexapoda</taxon>
        <taxon>Insecta</taxon>
        <taxon>Pterygota</taxon>
        <taxon>Neoptera</taxon>
        <taxon>Paraneoptera</taxon>
        <taxon>Hemiptera</taxon>
        <taxon>Heteroptera</taxon>
        <taxon>Panheteroptera</taxon>
        <taxon>Cimicomorpha</taxon>
        <taxon>Reduviidae</taxon>
        <taxon>Harpactorinae</taxon>
        <taxon>Harpactorini</taxon>
        <taxon>Rhynocoris</taxon>
    </lineage>
</organism>
<feature type="compositionally biased region" description="Low complexity" evidence="1">
    <location>
        <begin position="1645"/>
        <end position="1657"/>
    </location>
</feature>
<dbReference type="Proteomes" id="UP001461498">
    <property type="component" value="Unassembled WGS sequence"/>
</dbReference>
<feature type="region of interest" description="Disordered" evidence="1">
    <location>
        <begin position="2014"/>
        <end position="2051"/>
    </location>
</feature>
<feature type="compositionally biased region" description="Basic and acidic residues" evidence="1">
    <location>
        <begin position="1481"/>
        <end position="1497"/>
    </location>
</feature>
<feature type="compositionally biased region" description="Basic and acidic residues" evidence="1">
    <location>
        <begin position="1161"/>
        <end position="1200"/>
    </location>
</feature>
<gene>
    <name evidence="2" type="ORF">O3M35_003901</name>
</gene>
<evidence type="ECO:0000313" key="2">
    <source>
        <dbReference type="EMBL" id="KAK9498012.1"/>
    </source>
</evidence>
<dbReference type="EMBL" id="JAPXFL010000013">
    <property type="protein sequence ID" value="KAK9498012.1"/>
    <property type="molecule type" value="Genomic_DNA"/>
</dbReference>
<feature type="compositionally biased region" description="Basic and acidic residues" evidence="1">
    <location>
        <begin position="1041"/>
        <end position="1082"/>
    </location>
</feature>
<feature type="compositionally biased region" description="Basic and acidic residues" evidence="1">
    <location>
        <begin position="1209"/>
        <end position="1225"/>
    </location>
</feature>
<feature type="compositionally biased region" description="Basic and acidic residues" evidence="1">
    <location>
        <begin position="1612"/>
        <end position="1644"/>
    </location>
</feature>
<feature type="region of interest" description="Disordered" evidence="1">
    <location>
        <begin position="970"/>
        <end position="1092"/>
    </location>
</feature>
<feature type="region of interest" description="Disordered" evidence="1">
    <location>
        <begin position="1267"/>
        <end position="1405"/>
    </location>
</feature>
<feature type="compositionally biased region" description="Basic and acidic residues" evidence="1">
    <location>
        <begin position="1556"/>
        <end position="1572"/>
    </location>
</feature>
<accession>A0AAW1CND1</accession>
<feature type="compositionally biased region" description="Basic and acidic residues" evidence="1">
    <location>
        <begin position="1267"/>
        <end position="1290"/>
    </location>
</feature>
<feature type="region of interest" description="Disordered" evidence="1">
    <location>
        <begin position="1124"/>
        <end position="1235"/>
    </location>
</feature>
<feature type="compositionally biased region" description="Low complexity" evidence="1">
    <location>
        <begin position="1468"/>
        <end position="1480"/>
    </location>
</feature>
<comment type="caution">
    <text evidence="2">The sequence shown here is derived from an EMBL/GenBank/DDBJ whole genome shotgun (WGS) entry which is preliminary data.</text>
</comment>
<feature type="compositionally biased region" description="Basic and acidic residues" evidence="1">
    <location>
        <begin position="1435"/>
        <end position="1467"/>
    </location>
</feature>
<keyword evidence="3" id="KW-1185">Reference proteome</keyword>
<feature type="compositionally biased region" description="Basic and acidic residues" evidence="1">
    <location>
        <begin position="1658"/>
        <end position="1737"/>
    </location>
</feature>
<feature type="compositionally biased region" description="Basic and acidic residues" evidence="1">
    <location>
        <begin position="1779"/>
        <end position="1902"/>
    </location>
</feature>
<feature type="compositionally biased region" description="Low complexity" evidence="1">
    <location>
        <begin position="1003"/>
        <end position="1014"/>
    </location>
</feature>
<reference evidence="2 3" key="1">
    <citation type="submission" date="2022-12" db="EMBL/GenBank/DDBJ databases">
        <title>Chromosome-level genome assembly of true bugs.</title>
        <authorList>
            <person name="Ma L."/>
            <person name="Li H."/>
        </authorList>
    </citation>
    <scope>NUCLEOTIDE SEQUENCE [LARGE SCALE GENOMIC DNA]</scope>
    <source>
        <strain evidence="2">Lab_2022b</strain>
    </source>
</reference>
<protein>
    <recommendedName>
        <fullName evidence="4">Titin</fullName>
    </recommendedName>
</protein>
<proteinExistence type="predicted"/>
<feature type="compositionally biased region" description="Basic and acidic residues" evidence="1">
    <location>
        <begin position="1016"/>
        <end position="1032"/>
    </location>
</feature>
<feature type="region of interest" description="Disordered" evidence="1">
    <location>
        <begin position="586"/>
        <end position="610"/>
    </location>
</feature>
<name>A0AAW1CND1_9HEMI</name>
<sequence>MFSNRSRKKKTTSTAKATTKNVKLIGSKIIKKNNDDEIDNEEIDEENLIPSTQVIEKLIQDNENNHQKFIDEESKILQSEAFESKTDTSISKSSKNYKIIAGKIIDIDDDNKNMNIEKSGESKIFYQNINKSIEEGTTIENPTEIKEYIISSDGSKKEISQKSFENVKIIGGKIVKIDNQNTSKELIAGPSEIKEYIISSDGSKREISQKSSNTISENVKMVSGKIVKSEDHQRREFIEGPTEIKEYIISSDGSKREISQRSSSAISENVKMVSGKIVKSEDHQRREFIEGPTEIKEYIISSDGSKREISQRSSNTISENVKMVSGKIVKSEDHQRREFIEGPTEIKEYIISSDGSKREISQRSSSAISENVKMVSGKIVKSEDHQRKEFIEGPTEIKEYIISSDGTRREISQKSISENVKMVSGKIVKSEDHQRKEFIEGPTEIKEYIISSDGSKREISQRSSNTISENVKMVSGKIVKSEDHQRKEFIERPTEIKEYIISSDGTRREISQKSISENVKMVSGKIVKSEDTSEETRKMISHKSDDISGQKFMTDEDIERFQISDTKPSSEISKFITNEQNTMLDSKISETSTSSKSFLERNQSDTQSTTYSKLPVSEITRPVRIVAGKIIKSQYEDNLRTEKQKYDSRYKDEINFSDQDATDKMYHTESEDQFTEKSVKKYDTKNKSQNYQDDIVYQEQRNTDKMYHTESEDQFTEKSVKKYDTINKSQNYQDDIVYQEKRNTDKMYHTESEDQFTEKSVKKYDIINKSQNYQDDIVYQEQGNTDKMYHTESSDQFVEKFMTSDMPIYSKPHSIDVNASRNTTKFTDKRQMIGKKTVKIIKKMVGGKMITTEVIEDNENEKINDDNEMKFDETDKYSSSVMRKIDQRSQINEETVEDRRSHKKIDNTSFIEEERHHTEDARYEQIPKTTEDKTISDRRQITTHITDKKDHKGKVVKTVKKMVGGKIITTEVYEDEDITKKDDYPKRKSTDDSPRQPEDYRTITEVSETSRTTVSDYRKGPKDDQIKPDGSKPGKSYPTAPERKGPKDDQTTPDGKKPERSYPTAPDRKGPKDDQTTPDGRRPQTTYTTDTTEKVITGKTVKTVKKMVGGKIITTEVVEDEIIEKKPKDTEKWPIGERPRQPEDYRTVTEVSETSRTTVSDYRKGPKDDQPDGRRPEKSYPTTPERKGPKDDQTKPDGSKPGKSYPTVPDRKGPKDDQTSPDGRRPQTTYTTDTTEKVITGKTVKTVKKMVGGKIITTEVVEDEIIEKKPKDTEKWPIDERPRQPEDYRTVTEVSETSRTTVSDYRKGPKDDQTTPDGKRPEKSYPTAPEREGPKDDQIKPDGSKPGKSYPTAPDRKGPKDDQTTPDGKKPEKSYPTTPDRKGPKDDQTTPDGRRPQTTYTTDTKEKVITGKTVKTVKKMVGGKIITTEVVEDEIITKRDDYPEKKPKDTEKWPIDERPRQPEDYRTVTEVSETSRTTVSDYRKGPKDDQTTPDGKRPGKSYPTSPERKGPKDDQSTPDGKRPEKSYPTTPERKGPKDDQTTPDGKKPGKSYPTAPDRKGPKDDQTTPDGRRPQTTYTTDTTEKVVTGKTVRTVKKMVGGKIITTEVVEDEIITKRDDYPEKKPKDTEKWPIDERPRQPEDYRTVTEVSETSRTTVSDYRKGPKDDQTTPDGKRPEKSYPTTPDRKGPKDDQTTPDGRRPEKSYTTSPERKGPKDDQTTPDGRRPEKSYPREPKHDTIYTTDTTEKVITGKTVKTVKKMVGGKIITREVVVDEIDDYPEDRKPEDRYPTSPERKQPKDRQTTSDKFIEHEKFYPTTVDKRTPEKGYPDGRKPEKEYPEGRKPEKEYPDGRKPEKEYPDGRKPGKEYPEGRKPEKEYPDGRKPEDKPQKPTDKRPTKDDKTIVPKDSYPQKPKDRTIEETTSTARIVAGKIVKSETRTSRKLTRQGEKTIIRQVIGPDGVVREEVVKERIDYPDIEEGTVNKTGHQVITSETRITKDIVDKQYPDTTELTITEVIDTPKKKPDEPKDKSPKKQTPKEPKKKQPDEPDYIVEFPEPDITTVDSKFIKKTSSIRQDLTTKFDRITKDTTIKDDKTTVVKEQCICEICTCGNMMLKL</sequence>
<feature type="region of interest" description="Disordered" evidence="1">
    <location>
        <begin position="1611"/>
        <end position="1743"/>
    </location>
</feature>
<feature type="compositionally biased region" description="Basic and acidic residues" evidence="1">
    <location>
        <begin position="1354"/>
        <end position="1395"/>
    </location>
</feature>
<feature type="compositionally biased region" description="Basic and acidic residues" evidence="1">
    <location>
        <begin position="1506"/>
        <end position="1547"/>
    </location>
</feature>
<evidence type="ECO:0000256" key="1">
    <source>
        <dbReference type="SAM" id="MobiDB-lite"/>
    </source>
</evidence>
<feature type="region of interest" description="Disordered" evidence="1">
    <location>
        <begin position="1770"/>
        <end position="1921"/>
    </location>
</feature>
<evidence type="ECO:0000313" key="3">
    <source>
        <dbReference type="Proteomes" id="UP001461498"/>
    </source>
</evidence>
<feature type="compositionally biased region" description="Basic and acidic residues" evidence="1">
    <location>
        <begin position="1304"/>
        <end position="1345"/>
    </location>
</feature>
<feature type="compositionally biased region" description="Basic and acidic residues" evidence="1">
    <location>
        <begin position="2015"/>
        <end position="2043"/>
    </location>
</feature>
<feature type="compositionally biased region" description="Basic and acidic residues" evidence="1">
    <location>
        <begin position="978"/>
        <end position="1002"/>
    </location>
</feature>
<feature type="region of interest" description="Disordered" evidence="1">
    <location>
        <begin position="1435"/>
        <end position="1586"/>
    </location>
</feature>